<evidence type="ECO:0000256" key="11">
    <source>
        <dbReference type="SAM" id="MobiDB-lite"/>
    </source>
</evidence>
<dbReference type="Pfam" id="PF00999">
    <property type="entry name" value="Na_H_Exchanger"/>
    <property type="match status" value="1"/>
</dbReference>
<sequence>MEEASHSLTYWEPLLLLFGAVLGATLFKRLGLGTILGYLMAGVAIGPVARLISDGEELLHVAELGVVLLLFIIGLELNPSRLWAMRRDIFGLGFAQVLLSGAVIALIASFGLGLSFQASMIIGFGLALSSTAVAVQSMEEQGVLNRHYGQTAFSILLFQDISIAPLLALVPLLSPGGEGVEAMSLASFGIAILAVAALILCGRYILNPMFRLIASSGAREVMIAAALLVVLGSASLLQVAGLSMALGAFIAGVLLADSTFRHELSADIEPFRGVLLGLFFMAVGLSLDLNVVLANWLIILIGVPTLIMTKAALLYGLCRIFGSSHDDAVRVAGQLPQGGEFGFVLFTAASSALIFSNETASLLIAIVTISMALTPLSVALGERLVSEDDPDEMEEDWDGAGADVMMIGFSRFGQIVSQTLLAGGSDVTIIDHSAARVRLAERFGFRIYFGDGRRREVLEAAGIRDAKLVAVCTNGRASTDAIVELIKTEYPHVKLYVRSYDRAHTLWLRQRDVDYEIRETLESALRFGQESLEALGTDTMTAEAITEDVRRRDEDRLSIQAAEGLTAGNEKMHTRPVLPEPLIKPSRESRLLNPKDEKEAEKQAN</sequence>
<dbReference type="InterPro" id="IPR006153">
    <property type="entry name" value="Cation/H_exchanger_TM"/>
</dbReference>
<comment type="subcellular location">
    <subcellularLocation>
        <location evidence="1">Endomembrane system</location>
        <topology evidence="1">Multi-pass membrane protein</topology>
    </subcellularLocation>
</comment>
<feature type="transmembrane region" description="Helical" evidence="12">
    <location>
        <begin position="6"/>
        <end position="27"/>
    </location>
</feature>
<dbReference type="PANTHER" id="PTHR46157:SF8">
    <property type="entry name" value="GLUTATHIONE-REGULATED POTASSIUM-EFFLUX SYSTEM PROTEIN"/>
    <property type="match status" value="1"/>
</dbReference>
<dbReference type="PROSITE" id="PS51201">
    <property type="entry name" value="RCK_N"/>
    <property type="match status" value="1"/>
</dbReference>
<evidence type="ECO:0000256" key="2">
    <source>
        <dbReference type="ARBA" id="ARBA00005551"/>
    </source>
</evidence>
<evidence type="ECO:0000256" key="5">
    <source>
        <dbReference type="ARBA" id="ARBA00022538"/>
    </source>
</evidence>
<keyword evidence="3" id="KW-0813">Transport</keyword>
<evidence type="ECO:0000256" key="1">
    <source>
        <dbReference type="ARBA" id="ARBA00004127"/>
    </source>
</evidence>
<feature type="transmembrane region" description="Helical" evidence="12">
    <location>
        <begin position="271"/>
        <end position="287"/>
    </location>
</feature>
<evidence type="ECO:0000256" key="6">
    <source>
        <dbReference type="ARBA" id="ARBA00022692"/>
    </source>
</evidence>
<dbReference type="GO" id="GO:0008324">
    <property type="term" value="F:monoatomic cation transmembrane transporter activity"/>
    <property type="evidence" value="ECO:0007669"/>
    <property type="project" value="InterPro"/>
</dbReference>
<comment type="caution">
    <text evidence="14">The sequence shown here is derived from an EMBL/GenBank/DDBJ whole genome shotgun (WGS) entry which is preliminary data.</text>
</comment>
<reference evidence="14 15" key="1">
    <citation type="submission" date="2014-05" db="EMBL/GenBank/DDBJ databases">
        <title>Draft Genome Sequence of Nitratireductor basaltis Strain UMTGB225, A Marine Bacterium Isolated from Green Barrel Tunicate.</title>
        <authorList>
            <person name="Gan H.Y."/>
        </authorList>
    </citation>
    <scope>NUCLEOTIDE SEQUENCE [LARGE SCALE GENOMIC DNA]</scope>
    <source>
        <strain evidence="14 15">UMTGB225</strain>
    </source>
</reference>
<keyword evidence="15" id="KW-1185">Reference proteome</keyword>
<feature type="region of interest" description="Disordered" evidence="11">
    <location>
        <begin position="562"/>
        <end position="605"/>
    </location>
</feature>
<evidence type="ECO:0000256" key="8">
    <source>
        <dbReference type="ARBA" id="ARBA00022989"/>
    </source>
</evidence>
<evidence type="ECO:0000256" key="3">
    <source>
        <dbReference type="ARBA" id="ARBA00022448"/>
    </source>
</evidence>
<dbReference type="Pfam" id="PF02254">
    <property type="entry name" value="TrkA_N"/>
    <property type="match status" value="1"/>
</dbReference>
<evidence type="ECO:0000313" key="15">
    <source>
        <dbReference type="Proteomes" id="UP000053675"/>
    </source>
</evidence>
<dbReference type="GO" id="GO:1902600">
    <property type="term" value="P:proton transmembrane transport"/>
    <property type="evidence" value="ECO:0007669"/>
    <property type="project" value="InterPro"/>
</dbReference>
<dbReference type="InterPro" id="IPR003148">
    <property type="entry name" value="RCK_N"/>
</dbReference>
<evidence type="ECO:0000256" key="12">
    <source>
        <dbReference type="SAM" id="Phobius"/>
    </source>
</evidence>
<evidence type="ECO:0000259" key="13">
    <source>
        <dbReference type="PROSITE" id="PS51201"/>
    </source>
</evidence>
<dbReference type="GO" id="GO:0006813">
    <property type="term" value="P:potassium ion transport"/>
    <property type="evidence" value="ECO:0007669"/>
    <property type="project" value="UniProtKB-KW"/>
</dbReference>
<keyword evidence="6 12" id="KW-0812">Transmembrane</keyword>
<keyword evidence="8 12" id="KW-1133">Transmembrane helix</keyword>
<comment type="similarity">
    <text evidence="2">Belongs to the monovalent cation:proton antiporter 2 (CPA2) transporter (TC 2.A.37) family.</text>
</comment>
<dbReference type="eggNOG" id="COG1226">
    <property type="taxonomic scope" value="Bacteria"/>
</dbReference>
<feature type="transmembrane region" description="Helical" evidence="12">
    <location>
        <begin position="89"/>
        <end position="110"/>
    </location>
</feature>
<dbReference type="GO" id="GO:0012505">
    <property type="term" value="C:endomembrane system"/>
    <property type="evidence" value="ECO:0007669"/>
    <property type="project" value="UniProtKB-SubCell"/>
</dbReference>
<feature type="transmembrane region" description="Helical" evidence="12">
    <location>
        <begin position="116"/>
        <end position="135"/>
    </location>
</feature>
<evidence type="ECO:0000256" key="7">
    <source>
        <dbReference type="ARBA" id="ARBA00022958"/>
    </source>
</evidence>
<keyword evidence="5" id="KW-0633">Potassium transport</keyword>
<feature type="transmembrane region" description="Helical" evidence="12">
    <location>
        <begin position="58"/>
        <end position="77"/>
    </location>
</feature>
<keyword evidence="4" id="KW-0050">Antiport</keyword>
<protein>
    <submittedName>
        <fullName evidence="14">Potassium efflux system protein</fullName>
    </submittedName>
</protein>
<evidence type="ECO:0000256" key="10">
    <source>
        <dbReference type="ARBA" id="ARBA00023136"/>
    </source>
</evidence>
<feature type="transmembrane region" description="Helical" evidence="12">
    <location>
        <begin position="293"/>
        <end position="317"/>
    </location>
</feature>
<dbReference type="NCBIfam" id="TIGR00932">
    <property type="entry name" value="2a37"/>
    <property type="match status" value="1"/>
</dbReference>
<dbReference type="Gene3D" id="1.20.1530.20">
    <property type="match status" value="1"/>
</dbReference>
<gene>
    <name evidence="14" type="ORF">EL18_01978</name>
</gene>
<dbReference type="InterPro" id="IPR036291">
    <property type="entry name" value="NAD(P)-bd_dom_sf"/>
</dbReference>
<keyword evidence="10 12" id="KW-0472">Membrane</keyword>
<dbReference type="Proteomes" id="UP000053675">
    <property type="component" value="Unassembled WGS sequence"/>
</dbReference>
<dbReference type="AlphaFoldDB" id="A0A084UDA1"/>
<evidence type="ECO:0000313" key="14">
    <source>
        <dbReference type="EMBL" id="KFB10937.1"/>
    </source>
</evidence>
<dbReference type="FunFam" id="3.40.50.720:FF:000036">
    <property type="entry name" value="Glutathione-regulated potassium-efflux system protein KefB"/>
    <property type="match status" value="1"/>
</dbReference>
<dbReference type="PATRIC" id="fig|472175.3.peg.1985"/>
<organism evidence="14 15">
    <name type="scientific">Nitratireductor basaltis</name>
    <dbReference type="NCBI Taxonomy" id="472175"/>
    <lineage>
        <taxon>Bacteria</taxon>
        <taxon>Pseudomonadati</taxon>
        <taxon>Pseudomonadota</taxon>
        <taxon>Alphaproteobacteria</taxon>
        <taxon>Hyphomicrobiales</taxon>
        <taxon>Phyllobacteriaceae</taxon>
        <taxon>Nitratireductor</taxon>
    </lineage>
</organism>
<dbReference type="InterPro" id="IPR004771">
    <property type="entry name" value="K/H_exchanger"/>
</dbReference>
<dbReference type="OrthoDB" id="9781411at2"/>
<dbReference type="EMBL" id="JMQM01000001">
    <property type="protein sequence ID" value="KFB10937.1"/>
    <property type="molecule type" value="Genomic_DNA"/>
</dbReference>
<dbReference type="STRING" id="472175.EL18_01978"/>
<feature type="domain" description="RCK N-terminal" evidence="13">
    <location>
        <begin position="401"/>
        <end position="517"/>
    </location>
</feature>
<dbReference type="Gene3D" id="3.40.50.720">
    <property type="entry name" value="NAD(P)-binding Rossmann-like Domain"/>
    <property type="match status" value="1"/>
</dbReference>
<proteinExistence type="inferred from homology"/>
<keyword evidence="9" id="KW-0406">Ion transport</keyword>
<evidence type="ECO:0000256" key="4">
    <source>
        <dbReference type="ARBA" id="ARBA00022449"/>
    </source>
</evidence>
<dbReference type="RefSeq" id="WP_036482320.1">
    <property type="nucleotide sequence ID" value="NZ_JMQM01000001.1"/>
</dbReference>
<feature type="transmembrane region" description="Helical" evidence="12">
    <location>
        <begin position="185"/>
        <end position="206"/>
    </location>
</feature>
<dbReference type="GO" id="GO:0015297">
    <property type="term" value="F:antiporter activity"/>
    <property type="evidence" value="ECO:0007669"/>
    <property type="project" value="UniProtKB-KW"/>
</dbReference>
<dbReference type="eggNOG" id="COG0475">
    <property type="taxonomic scope" value="Bacteria"/>
</dbReference>
<dbReference type="GO" id="GO:0005886">
    <property type="term" value="C:plasma membrane"/>
    <property type="evidence" value="ECO:0007669"/>
    <property type="project" value="TreeGrafter"/>
</dbReference>
<feature type="compositionally biased region" description="Basic and acidic residues" evidence="11">
    <location>
        <begin position="585"/>
        <end position="605"/>
    </location>
</feature>
<dbReference type="SUPFAM" id="SSF51735">
    <property type="entry name" value="NAD(P)-binding Rossmann-fold domains"/>
    <property type="match status" value="1"/>
</dbReference>
<keyword evidence="7" id="KW-0630">Potassium</keyword>
<dbReference type="InterPro" id="IPR038770">
    <property type="entry name" value="Na+/solute_symporter_sf"/>
</dbReference>
<name>A0A084UDA1_9HYPH</name>
<evidence type="ECO:0000256" key="9">
    <source>
        <dbReference type="ARBA" id="ARBA00023065"/>
    </source>
</evidence>
<dbReference type="PANTHER" id="PTHR46157">
    <property type="entry name" value="K(+) EFFLUX ANTIPORTER 3, CHLOROPLASTIC"/>
    <property type="match status" value="1"/>
</dbReference>
<feature type="transmembrane region" description="Helical" evidence="12">
    <location>
        <begin position="155"/>
        <end position="173"/>
    </location>
</feature>
<accession>A0A084UDA1</accession>
<feature type="transmembrane region" description="Helical" evidence="12">
    <location>
        <begin position="34"/>
        <end position="52"/>
    </location>
</feature>